<accession>A0A1H1J2X8</accession>
<dbReference type="Proteomes" id="UP000198848">
    <property type="component" value="Unassembled WGS sequence"/>
</dbReference>
<feature type="compositionally biased region" description="Basic and acidic residues" evidence="1">
    <location>
        <begin position="442"/>
        <end position="456"/>
    </location>
</feature>
<reference evidence="4" key="1">
    <citation type="submission" date="2016-10" db="EMBL/GenBank/DDBJ databases">
        <authorList>
            <person name="Varghese N."/>
            <person name="Submissions S."/>
        </authorList>
    </citation>
    <scope>NUCLEOTIDE SEQUENCE [LARGE SCALE GENOMIC DNA]</scope>
    <source>
        <strain evidence="4">DSM 24767</strain>
    </source>
</reference>
<feature type="region of interest" description="Disordered" evidence="1">
    <location>
        <begin position="532"/>
        <end position="557"/>
    </location>
</feature>
<dbReference type="AlphaFoldDB" id="A0A1H1J2X8"/>
<sequence length="895" mass="96223">MDAQHTTDVRTTVVRAGLVVVAVVVALALAGAVAPGVAAADDGGEDTAENETAPSYDVSFDEDVPVWIDGAGDDENATDVLRVPLNGSETTGLEPGDEINVTVTASDDDPLEATVVNGNQLAIEYDGPPDVEPGDEIELEVRTSDGEKIDGGTLPLEADIRAVDGQLAVWHPLLGGEEYDVDVEGADTTERLRPGVYGLDSLSPGDSVSITVTNSDDETVVEEDNLEYPGPFALTASVDGNTLEFQQGVAGLEVTSVVPEPVEGQNYTYAGGEIGENGQLELEIEGKDAGDELLLQTAAGVATVETSELDDGLSLPSIEELALVAPLVLSLVIGTSLGAVGSKFRAATAVNLALFAVIGLCLTAAATISVFYLNDISLDPINDFSIEHLLGGIAVLLGTIVAPATYRRFGSSPEPEEPGFTATVTITDGTRDIDEDVTVKYEHASDSSLGGKERVENGSGPVPLPERGVWKLWATDGSHSSEPVEVSHRSSSATLAITSPTTVTIVDESTTRKSKKQKTIPEATVDVVGEPDTELKQHGDGTVTVEPTEDGSSVEVEVSHEKYESRTETVRFGRNEDSTVALPSRTGRVRVTSRIDGVPNEWLSLRLVPNENEPFPDHRANDIPVEPDSNGVVEGDVLIGNYRAEIPAPDGYHEVFDDDEAPLTVTEDDTVDASVNAQFTWTLSSGKDDQAVRIDRIRQDLESLTVHSGRDTAIPAYYASVVESMLEAVESIPDSGHLFVDSDVDVDPDVLANAILETAARTTDAINDAMTTKRTIDLFAACADMPDPGVRWRGEYELEELFELFERLEAEPKEQRRELKERYNAVGERIEDARQDVSETAPAREMHQRAWELFDDTDREREAVVALYASLVVFDAVERLFEHDALRERLSRTVF</sequence>
<feature type="transmembrane region" description="Helical" evidence="2">
    <location>
        <begin position="12"/>
        <end position="34"/>
    </location>
</feature>
<protein>
    <submittedName>
        <fullName evidence="3">Uncharacterized protein</fullName>
    </submittedName>
</protein>
<dbReference type="STRING" id="1095778.SAMN04489842_4056"/>
<dbReference type="RefSeq" id="WP_090385975.1">
    <property type="nucleotide sequence ID" value="NZ_FNLC01000007.1"/>
</dbReference>
<evidence type="ECO:0000256" key="1">
    <source>
        <dbReference type="SAM" id="MobiDB-lite"/>
    </source>
</evidence>
<dbReference type="EMBL" id="FNLC01000007">
    <property type="protein sequence ID" value="SDR44140.1"/>
    <property type="molecule type" value="Genomic_DNA"/>
</dbReference>
<feature type="region of interest" description="Disordered" evidence="1">
    <location>
        <begin position="36"/>
        <end position="55"/>
    </location>
</feature>
<feature type="transmembrane region" description="Helical" evidence="2">
    <location>
        <begin position="352"/>
        <end position="373"/>
    </location>
</feature>
<evidence type="ECO:0000313" key="3">
    <source>
        <dbReference type="EMBL" id="SDR44140.1"/>
    </source>
</evidence>
<name>A0A1H1J2X8_NATTX</name>
<gene>
    <name evidence="3" type="ORF">SAMN04489842_4056</name>
</gene>
<feature type="transmembrane region" description="Helical" evidence="2">
    <location>
        <begin position="321"/>
        <end position="340"/>
    </location>
</feature>
<organism evidence="3 4">
    <name type="scientific">Natronobacterium texcoconense</name>
    <dbReference type="NCBI Taxonomy" id="1095778"/>
    <lineage>
        <taxon>Archaea</taxon>
        <taxon>Methanobacteriati</taxon>
        <taxon>Methanobacteriota</taxon>
        <taxon>Stenosarchaea group</taxon>
        <taxon>Halobacteria</taxon>
        <taxon>Halobacteriales</taxon>
        <taxon>Natrialbaceae</taxon>
        <taxon>Natronobacterium</taxon>
    </lineage>
</organism>
<feature type="region of interest" description="Disordered" evidence="1">
    <location>
        <begin position="442"/>
        <end position="463"/>
    </location>
</feature>
<evidence type="ECO:0000313" key="4">
    <source>
        <dbReference type="Proteomes" id="UP000198848"/>
    </source>
</evidence>
<keyword evidence="2" id="KW-0812">Transmembrane</keyword>
<keyword evidence="2" id="KW-0472">Membrane</keyword>
<keyword evidence="2" id="KW-1133">Transmembrane helix</keyword>
<keyword evidence="4" id="KW-1185">Reference proteome</keyword>
<proteinExistence type="predicted"/>
<dbReference type="OrthoDB" id="177494at2157"/>
<evidence type="ECO:0000256" key="2">
    <source>
        <dbReference type="SAM" id="Phobius"/>
    </source>
</evidence>